<dbReference type="Gene3D" id="1.10.287.130">
    <property type="match status" value="1"/>
</dbReference>
<dbReference type="InterPro" id="IPR036890">
    <property type="entry name" value="HATPase_C_sf"/>
</dbReference>
<organism evidence="6 7">
    <name type="scientific">Legionella quinlivanii</name>
    <dbReference type="NCBI Taxonomy" id="45073"/>
    <lineage>
        <taxon>Bacteria</taxon>
        <taxon>Pseudomonadati</taxon>
        <taxon>Pseudomonadota</taxon>
        <taxon>Gammaproteobacteria</taxon>
        <taxon>Legionellales</taxon>
        <taxon>Legionellaceae</taxon>
        <taxon>Legionella</taxon>
    </lineage>
</organism>
<dbReference type="SMART" id="SM00387">
    <property type="entry name" value="HATPase_c"/>
    <property type="match status" value="1"/>
</dbReference>
<feature type="transmembrane region" description="Helical" evidence="4">
    <location>
        <begin position="74"/>
        <end position="93"/>
    </location>
</feature>
<feature type="transmembrane region" description="Helical" evidence="4">
    <location>
        <begin position="40"/>
        <end position="62"/>
    </location>
</feature>
<dbReference type="PANTHER" id="PTHR43065:SF52">
    <property type="entry name" value="SENSOR PROTEIN KINASE PILS"/>
    <property type="match status" value="1"/>
</dbReference>
<protein>
    <recommendedName>
        <fullName evidence="2">histidine kinase</fullName>
        <ecNumber evidence="2">2.7.13.3</ecNumber>
    </recommendedName>
</protein>
<dbReference type="PROSITE" id="PS50109">
    <property type="entry name" value="HIS_KIN"/>
    <property type="match status" value="1"/>
</dbReference>
<dbReference type="InterPro" id="IPR003594">
    <property type="entry name" value="HATPase_dom"/>
</dbReference>
<reference evidence="6 7" key="1">
    <citation type="submission" date="2015-11" db="EMBL/GenBank/DDBJ databases">
        <title>Genomic analysis of 38 Legionella species identifies large and diverse effector repertoires.</title>
        <authorList>
            <person name="Burstein D."/>
            <person name="Amaro F."/>
            <person name="Zusman T."/>
            <person name="Lifshitz Z."/>
            <person name="Cohen O."/>
            <person name="Gilbert J.A."/>
            <person name="Pupko T."/>
            <person name="Shuman H.A."/>
            <person name="Segal G."/>
        </authorList>
    </citation>
    <scope>NUCLEOTIDE SEQUENCE [LARGE SCALE GENOMIC DNA]</scope>
    <source>
        <strain evidence="6 7">CDC#1442-AUS-E</strain>
    </source>
</reference>
<name>A0A0W0Y3K8_9GAMM</name>
<sequence length="522" mass="58557">MQSKADFRQWQVLGVYNCLRIVCILLFILLAVYLKSRLEYSLFLYLSTLALYLIFALCFFHLHHQKKVAFKTQVLIGGIIDIVMLSLLINAFSKIGSSLGILLNVNVAMLSMMVPGRLAVFFAAIASTTLLGIHILEYVFLDSSTTDIFNSGVHGAGLFATALTAWYLAHRVQLTEAIAQNRGRKLENIQQINEYIVERLHSGIIYINENSEIELINTAARMFFNKNKQDQLLVLPEISTELYDKTMFFSEQLRTGKKTWETMLEEPPLKANFLAVNCNPKTAILIFLEDLSLITQQAQQLKLASLGRLSASIAHELRNPLGAISHAVQLMGEGDSLNKDDSRLKQLIMNNCNRMNQAIKNVLQMSRGEPSKPQSFDLKKFLEEFRNDFMASHPCLINLILAPGAVIYFDKSQLEQILIILCDNSIKHGKEKSGQVNIVIQVIINAGHTEMIIADTGAGIPLSLKHEVFEPFFSTTRTGLGMGLYLARDLCEMNNARLTLSHAEKGAIFIITMNQTTGQHDE</sequence>
<dbReference type="PRINTS" id="PR00344">
    <property type="entry name" value="BCTRLSENSOR"/>
</dbReference>
<dbReference type="InterPro" id="IPR003661">
    <property type="entry name" value="HisK_dim/P_dom"/>
</dbReference>
<dbReference type="PATRIC" id="fig|45073.5.peg.490"/>
<dbReference type="Pfam" id="PF25323">
    <property type="entry name" value="6TM_PilS"/>
    <property type="match status" value="1"/>
</dbReference>
<dbReference type="Pfam" id="PF02518">
    <property type="entry name" value="HATPase_c"/>
    <property type="match status" value="1"/>
</dbReference>
<dbReference type="OrthoDB" id="9792686at2"/>
<evidence type="ECO:0000313" key="6">
    <source>
        <dbReference type="EMBL" id="KTD51617.1"/>
    </source>
</evidence>
<dbReference type="STRING" id="45073.Lqui_0461"/>
<dbReference type="SUPFAM" id="SSF47384">
    <property type="entry name" value="Homodimeric domain of signal transducing histidine kinase"/>
    <property type="match status" value="1"/>
</dbReference>
<dbReference type="EMBL" id="LNYS01000006">
    <property type="protein sequence ID" value="KTD51617.1"/>
    <property type="molecule type" value="Genomic_DNA"/>
</dbReference>
<dbReference type="Gene3D" id="3.30.565.10">
    <property type="entry name" value="Histidine kinase-like ATPase, C-terminal domain"/>
    <property type="match status" value="1"/>
</dbReference>
<comment type="caution">
    <text evidence="6">The sequence shown here is derived from an EMBL/GenBank/DDBJ whole genome shotgun (WGS) entry which is preliminary data.</text>
</comment>
<dbReference type="RefSeq" id="WP_058506584.1">
    <property type="nucleotide sequence ID" value="NZ_CAAAIK010000002.1"/>
</dbReference>
<accession>A0A0W0Y3K8</accession>
<feature type="transmembrane region" description="Helical" evidence="4">
    <location>
        <begin position="12"/>
        <end position="34"/>
    </location>
</feature>
<evidence type="ECO:0000259" key="5">
    <source>
        <dbReference type="PROSITE" id="PS50109"/>
    </source>
</evidence>
<dbReference type="EC" id="2.7.13.3" evidence="2"/>
<keyword evidence="4" id="KW-1133">Transmembrane helix</keyword>
<feature type="transmembrane region" description="Helical" evidence="4">
    <location>
        <begin position="118"/>
        <end position="141"/>
    </location>
</feature>
<feature type="domain" description="Histidine kinase" evidence="5">
    <location>
        <begin position="312"/>
        <end position="517"/>
    </location>
</feature>
<evidence type="ECO:0000256" key="1">
    <source>
        <dbReference type="ARBA" id="ARBA00000085"/>
    </source>
</evidence>
<keyword evidence="3" id="KW-0597">Phosphoprotein</keyword>
<proteinExistence type="predicted"/>
<dbReference type="SMART" id="SM00388">
    <property type="entry name" value="HisKA"/>
    <property type="match status" value="1"/>
</dbReference>
<keyword evidence="4" id="KW-0472">Membrane</keyword>
<feature type="transmembrane region" description="Helical" evidence="4">
    <location>
        <begin position="148"/>
        <end position="169"/>
    </location>
</feature>
<dbReference type="AlphaFoldDB" id="A0A0W0Y3K8"/>
<evidence type="ECO:0000256" key="2">
    <source>
        <dbReference type="ARBA" id="ARBA00012438"/>
    </source>
</evidence>
<evidence type="ECO:0000256" key="4">
    <source>
        <dbReference type="SAM" id="Phobius"/>
    </source>
</evidence>
<keyword evidence="4" id="KW-0812">Transmembrane</keyword>
<dbReference type="InterPro" id="IPR036097">
    <property type="entry name" value="HisK_dim/P_sf"/>
</dbReference>
<dbReference type="InterPro" id="IPR004358">
    <property type="entry name" value="Sig_transdc_His_kin-like_C"/>
</dbReference>
<dbReference type="SUPFAM" id="SSF55874">
    <property type="entry name" value="ATPase domain of HSP90 chaperone/DNA topoisomerase II/histidine kinase"/>
    <property type="match status" value="1"/>
</dbReference>
<dbReference type="Proteomes" id="UP000054618">
    <property type="component" value="Unassembled WGS sequence"/>
</dbReference>
<evidence type="ECO:0000313" key="7">
    <source>
        <dbReference type="Proteomes" id="UP000054618"/>
    </source>
</evidence>
<dbReference type="PANTHER" id="PTHR43065">
    <property type="entry name" value="SENSOR HISTIDINE KINASE"/>
    <property type="match status" value="1"/>
</dbReference>
<comment type="catalytic activity">
    <reaction evidence="1">
        <text>ATP + protein L-histidine = ADP + protein N-phospho-L-histidine.</text>
        <dbReference type="EC" id="2.7.13.3"/>
    </reaction>
</comment>
<evidence type="ECO:0000256" key="3">
    <source>
        <dbReference type="ARBA" id="ARBA00022553"/>
    </source>
</evidence>
<dbReference type="InterPro" id="IPR005467">
    <property type="entry name" value="His_kinase_dom"/>
</dbReference>
<dbReference type="GO" id="GO:0000155">
    <property type="term" value="F:phosphorelay sensor kinase activity"/>
    <property type="evidence" value="ECO:0007669"/>
    <property type="project" value="InterPro"/>
</dbReference>
<dbReference type="CDD" id="cd00082">
    <property type="entry name" value="HisKA"/>
    <property type="match status" value="1"/>
</dbReference>
<keyword evidence="7" id="KW-1185">Reference proteome</keyword>
<dbReference type="Pfam" id="PF00512">
    <property type="entry name" value="HisKA"/>
    <property type="match status" value="1"/>
</dbReference>
<gene>
    <name evidence="6" type="primary">pilS</name>
    <name evidence="6" type="ORF">Lqui_0461</name>
</gene>